<keyword evidence="3" id="KW-1185">Reference proteome</keyword>
<dbReference type="InterPro" id="IPR021314">
    <property type="entry name" value="DUF2911"/>
</dbReference>
<feature type="region of interest" description="Disordered" evidence="1">
    <location>
        <begin position="25"/>
        <end position="44"/>
    </location>
</feature>
<dbReference type="STRING" id="1176587.A8C56_20010"/>
<sequence length="211" mass="24048">MNYLKGGVILLLAIWQLMACNRKPDRKEAPPQNDIIQPQLPANSGNPYEPVDISPMDMSYFPAHYPLRKLAGKMTGPPVMRVIYSRPHLQGRALFNGVLKYGEPWRLGANEATELDVFRPVLLDDKKINPGRYTLYAIPHEKNWIFVLNSSLDDWGLKQDSTKDLQRIAVPVTTGNPRIEYFTMVFKRTDQGADLLVAWDDQLAKIPFVIK</sequence>
<evidence type="ECO:0008006" key="4">
    <source>
        <dbReference type="Google" id="ProtNLM"/>
    </source>
</evidence>
<evidence type="ECO:0000313" key="2">
    <source>
        <dbReference type="EMBL" id="ANH82967.1"/>
    </source>
</evidence>
<evidence type="ECO:0000256" key="1">
    <source>
        <dbReference type="SAM" id="MobiDB-lite"/>
    </source>
</evidence>
<gene>
    <name evidence="2" type="ORF">A8C56_20010</name>
</gene>
<feature type="compositionally biased region" description="Polar residues" evidence="1">
    <location>
        <begin position="34"/>
        <end position="44"/>
    </location>
</feature>
<reference evidence="2 3" key="1">
    <citation type="submission" date="2016-05" db="EMBL/GenBank/DDBJ databases">
        <title>Niabella ginsenosidivorans BS26 whole genome sequencing.</title>
        <authorList>
            <person name="Im W.T."/>
            <person name="Siddiqi M.Z."/>
        </authorList>
    </citation>
    <scope>NUCLEOTIDE SEQUENCE [LARGE SCALE GENOMIC DNA]</scope>
    <source>
        <strain evidence="2 3">BS26</strain>
    </source>
</reference>
<dbReference type="KEGG" id="nia:A8C56_20010"/>
<dbReference type="AlphaFoldDB" id="A0A1A9I5K0"/>
<dbReference type="Pfam" id="PF11138">
    <property type="entry name" value="DUF2911"/>
    <property type="match status" value="1"/>
</dbReference>
<dbReference type="RefSeq" id="WP_067760045.1">
    <property type="nucleotide sequence ID" value="NZ_CP015772.1"/>
</dbReference>
<dbReference type="EMBL" id="CP015772">
    <property type="protein sequence ID" value="ANH82967.1"/>
    <property type="molecule type" value="Genomic_DNA"/>
</dbReference>
<organism evidence="2 3">
    <name type="scientific">Niabella ginsenosidivorans</name>
    <dbReference type="NCBI Taxonomy" id="1176587"/>
    <lineage>
        <taxon>Bacteria</taxon>
        <taxon>Pseudomonadati</taxon>
        <taxon>Bacteroidota</taxon>
        <taxon>Chitinophagia</taxon>
        <taxon>Chitinophagales</taxon>
        <taxon>Chitinophagaceae</taxon>
        <taxon>Niabella</taxon>
    </lineage>
</organism>
<evidence type="ECO:0000313" key="3">
    <source>
        <dbReference type="Proteomes" id="UP000077667"/>
    </source>
</evidence>
<dbReference type="OrthoDB" id="9808374at2"/>
<protein>
    <recommendedName>
        <fullName evidence="4">DUF2911 domain-containing protein</fullName>
    </recommendedName>
</protein>
<dbReference type="Proteomes" id="UP000077667">
    <property type="component" value="Chromosome"/>
</dbReference>
<proteinExistence type="predicted"/>
<accession>A0A1A9I5K0</accession>
<name>A0A1A9I5K0_9BACT</name>